<feature type="domain" description="NodB homology" evidence="3">
    <location>
        <begin position="84"/>
        <end position="331"/>
    </location>
</feature>
<dbReference type="PROSITE" id="PS51677">
    <property type="entry name" value="NODB"/>
    <property type="match status" value="1"/>
</dbReference>
<dbReference type="InterPro" id="IPR023854">
    <property type="entry name" value="PGA_deacetylase_PgaB"/>
</dbReference>
<dbReference type="GO" id="GO:0005975">
    <property type="term" value="P:carbohydrate metabolic process"/>
    <property type="evidence" value="ECO:0007669"/>
    <property type="project" value="InterPro"/>
</dbReference>
<dbReference type="PANTHER" id="PTHR34216">
    <property type="match status" value="1"/>
</dbReference>
<sequence>MRRILTLILGLLALTTLQAANAQRLHILNYHEIANPADARIPAYAVSPTNFVRQLDWLKNNGYRFVGIDELLADRAGGKPLPDKAVLITFDDGYENFYTQAYPVLKMFGAPAVVSLVGSWLEPSGGQVRYGDEMAPRSAFLSWPQIRQMQAEGLVEFASHSYALHEGVSANPQGNSQPAATTRRYRAGRYETPREQLRRVEADLARNNALLRKMTGRSPRVMVWPYGSYSRDVAEAADRQGMPVGLTLDDGPNDRTTPLWKLRRLLMESSTTLPDLARELALRERDTPVSERPGKIMHVDLDYLYDPDPAQTERNIGLLLDRITAMGVNTVYLQAFSDPDGNGAADAAYFPNRHLPVRADLFNRVAWQIKKRTPVKAVYAWMPMLAFELPKAHPAARDVVVTRPHAATGHVAMGYPRLSPFSPRARRVIREIFDDLGRAAPFEGLLFHDDVTLSDYEDASPAALATYRRWGLPDDIEALRGDDDLLGRWTILKINALDAFARELADVVRISHPALKTARNLYAQVVLNPRAETWYAQSLDNSLANYDYTAIMAMPYMENAEDPARFMQDLFERVAEHPGALDKTVFELQATDWRHGRAVPNAELAETIRTLYRRGARHVGYYPDDPFKGHPDPATLRDAFATMSPTGQLQP</sequence>
<dbReference type="Pfam" id="PF14883">
    <property type="entry name" value="GHL13"/>
    <property type="match status" value="1"/>
</dbReference>
<dbReference type="Gene3D" id="3.20.20.370">
    <property type="entry name" value="Glycoside hydrolase/deacetylase"/>
    <property type="match status" value="1"/>
</dbReference>
<dbReference type="Pfam" id="PF01522">
    <property type="entry name" value="Polysacc_deac_1"/>
    <property type="match status" value="1"/>
</dbReference>
<keyword evidence="1 2" id="KW-0732">Signal</keyword>
<comment type="caution">
    <text evidence="4">The sequence shown here is derived from an EMBL/GenBank/DDBJ whole genome shotgun (WGS) entry which is preliminary data.</text>
</comment>
<reference evidence="5" key="1">
    <citation type="submission" date="2016-01" db="EMBL/GenBank/DDBJ databases">
        <title>Draft genome of Chromobacterium sp. F49.</title>
        <authorList>
            <person name="Hong K.W."/>
        </authorList>
    </citation>
    <scope>NUCLEOTIDE SEQUENCE [LARGE SCALE GENOMIC DNA]</scope>
    <source>
        <strain evidence="5">CN10</strain>
    </source>
</reference>
<dbReference type="AlphaFoldDB" id="A0A161SEY6"/>
<dbReference type="InterPro" id="IPR011330">
    <property type="entry name" value="Glyco_hydro/deAcase_b/a-brl"/>
</dbReference>
<dbReference type="EMBL" id="LQQU01000003">
    <property type="protein sequence ID" value="KZE35143.1"/>
    <property type="molecule type" value="Genomic_DNA"/>
</dbReference>
<proteinExistence type="predicted"/>
<evidence type="ECO:0000313" key="5">
    <source>
        <dbReference type="Proteomes" id="UP000076625"/>
    </source>
</evidence>
<dbReference type="Gene3D" id="3.20.20.80">
    <property type="entry name" value="Glycosidases"/>
    <property type="match status" value="1"/>
</dbReference>
<name>A0A161SEY6_9NEIS</name>
<dbReference type="Proteomes" id="UP000076625">
    <property type="component" value="Unassembled WGS sequence"/>
</dbReference>
<evidence type="ECO:0000256" key="1">
    <source>
        <dbReference type="ARBA" id="ARBA00022729"/>
    </source>
</evidence>
<evidence type="ECO:0000259" key="3">
    <source>
        <dbReference type="PROSITE" id="PS51677"/>
    </source>
</evidence>
<dbReference type="NCBIfam" id="TIGR03938">
    <property type="entry name" value="deacetyl_PgaB"/>
    <property type="match status" value="1"/>
</dbReference>
<gene>
    <name evidence="4" type="ORF">AVW16_05055</name>
</gene>
<protein>
    <submittedName>
        <fullName evidence="4">Poly-beta-1,6-N-acetyl-D-glucosamine N-deacetylase PgaB</fullName>
    </submittedName>
</protein>
<accession>A0A161SEY6</accession>
<dbReference type="STRING" id="1452487.AVW16_05055"/>
<dbReference type="InterPro" id="IPR002509">
    <property type="entry name" value="NODB_dom"/>
</dbReference>
<dbReference type="GO" id="GO:0043708">
    <property type="term" value="P:cell adhesion involved in biofilm formation"/>
    <property type="evidence" value="ECO:0007669"/>
    <property type="project" value="InterPro"/>
</dbReference>
<evidence type="ECO:0000256" key="2">
    <source>
        <dbReference type="SAM" id="SignalP"/>
    </source>
</evidence>
<dbReference type="PANTHER" id="PTHR34216:SF7">
    <property type="entry name" value="POLY-BETA-1,6-N-ACETYL-D-GLUCOSAMINE N-DEACETYLASE"/>
    <property type="match status" value="1"/>
</dbReference>
<dbReference type="GO" id="GO:0016810">
    <property type="term" value="F:hydrolase activity, acting on carbon-nitrogen (but not peptide) bonds"/>
    <property type="evidence" value="ECO:0007669"/>
    <property type="project" value="InterPro"/>
</dbReference>
<dbReference type="InterPro" id="IPR032772">
    <property type="entry name" value="PGA_deacetylase_PgaB_C"/>
</dbReference>
<keyword evidence="5" id="KW-1185">Reference proteome</keyword>
<feature type="signal peptide" evidence="2">
    <location>
        <begin position="1"/>
        <end position="22"/>
    </location>
</feature>
<dbReference type="SUPFAM" id="SSF88713">
    <property type="entry name" value="Glycoside hydrolase/deacetylase"/>
    <property type="match status" value="1"/>
</dbReference>
<dbReference type="InterPro" id="IPR051398">
    <property type="entry name" value="Polysacch_Deacetylase"/>
</dbReference>
<feature type="chain" id="PRO_5007826317" evidence="2">
    <location>
        <begin position="23"/>
        <end position="651"/>
    </location>
</feature>
<organism evidence="4 5">
    <name type="scientific">Crenobacter luteus</name>
    <dbReference type="NCBI Taxonomy" id="1452487"/>
    <lineage>
        <taxon>Bacteria</taxon>
        <taxon>Pseudomonadati</taxon>
        <taxon>Pseudomonadota</taxon>
        <taxon>Betaproteobacteria</taxon>
        <taxon>Neisseriales</taxon>
        <taxon>Neisseriaceae</taxon>
        <taxon>Crenobacter</taxon>
    </lineage>
</organism>
<dbReference type="OrthoDB" id="9816280at2"/>
<dbReference type="RefSeq" id="WP_066609594.1">
    <property type="nucleotide sequence ID" value="NZ_LQQU01000003.1"/>
</dbReference>
<evidence type="ECO:0000313" key="4">
    <source>
        <dbReference type="EMBL" id="KZE35143.1"/>
    </source>
</evidence>